<dbReference type="EMBL" id="BAAAZN010000019">
    <property type="protein sequence ID" value="GAA3574675.1"/>
    <property type="molecule type" value="Genomic_DNA"/>
</dbReference>
<dbReference type="Proteomes" id="UP001500689">
    <property type="component" value="Unassembled WGS sequence"/>
</dbReference>
<evidence type="ECO:0000256" key="4">
    <source>
        <dbReference type="PROSITE-ProRule" id="PRU00335"/>
    </source>
</evidence>
<dbReference type="InterPro" id="IPR050109">
    <property type="entry name" value="HTH-type_TetR-like_transc_reg"/>
</dbReference>
<evidence type="ECO:0000313" key="8">
    <source>
        <dbReference type="Proteomes" id="UP001500689"/>
    </source>
</evidence>
<gene>
    <name evidence="7" type="ORF">GCM10022222_69020</name>
</gene>
<organism evidence="7 8">
    <name type="scientific">Amycolatopsis ultiminotia</name>
    <dbReference type="NCBI Taxonomy" id="543629"/>
    <lineage>
        <taxon>Bacteria</taxon>
        <taxon>Bacillati</taxon>
        <taxon>Actinomycetota</taxon>
        <taxon>Actinomycetes</taxon>
        <taxon>Pseudonocardiales</taxon>
        <taxon>Pseudonocardiaceae</taxon>
        <taxon>Amycolatopsis</taxon>
    </lineage>
</organism>
<keyword evidence="3" id="KW-0804">Transcription</keyword>
<dbReference type="RefSeq" id="WP_344867343.1">
    <property type="nucleotide sequence ID" value="NZ_BAAAZN010000019.1"/>
</dbReference>
<accession>A0ABP6Y1F4</accession>
<evidence type="ECO:0000256" key="5">
    <source>
        <dbReference type="SAM" id="MobiDB-lite"/>
    </source>
</evidence>
<proteinExistence type="predicted"/>
<dbReference type="Pfam" id="PF00440">
    <property type="entry name" value="TetR_N"/>
    <property type="match status" value="1"/>
</dbReference>
<evidence type="ECO:0000256" key="2">
    <source>
        <dbReference type="ARBA" id="ARBA00023125"/>
    </source>
</evidence>
<dbReference type="PANTHER" id="PTHR30055:SF234">
    <property type="entry name" value="HTH-TYPE TRANSCRIPTIONAL REGULATOR BETI"/>
    <property type="match status" value="1"/>
</dbReference>
<evidence type="ECO:0000256" key="3">
    <source>
        <dbReference type="ARBA" id="ARBA00023163"/>
    </source>
</evidence>
<dbReference type="SUPFAM" id="SSF46689">
    <property type="entry name" value="Homeodomain-like"/>
    <property type="match status" value="1"/>
</dbReference>
<name>A0ABP6Y1F4_9PSEU</name>
<dbReference type="PANTHER" id="PTHR30055">
    <property type="entry name" value="HTH-TYPE TRANSCRIPTIONAL REGULATOR RUTR"/>
    <property type="match status" value="1"/>
</dbReference>
<feature type="domain" description="HTH tetR-type" evidence="6">
    <location>
        <begin position="15"/>
        <end position="73"/>
    </location>
</feature>
<evidence type="ECO:0000256" key="1">
    <source>
        <dbReference type="ARBA" id="ARBA00023015"/>
    </source>
</evidence>
<sequence length="220" mass="23354">MSAHTPPRPVRADAERNIARILTAARTVLADDPTASLERIADEAGLARATVHRRFASRKALLEALRAQLDEQYLHALHKAKVTTAPPLVALHRVTELVIEWKLSHRLVMDIVAAGTHSGEPLLSAEVQDCAQVLFRRLHAAGAIAASSPSWCLRVYLAILDEVHNIPAGAPELSADSTDSADSAAAETDPDADLAARTRLQVTTVLGALGGASPAKGSRP</sequence>
<dbReference type="InterPro" id="IPR009057">
    <property type="entry name" value="Homeodomain-like_sf"/>
</dbReference>
<feature type="DNA-binding region" description="H-T-H motif" evidence="4">
    <location>
        <begin position="36"/>
        <end position="55"/>
    </location>
</feature>
<evidence type="ECO:0000259" key="6">
    <source>
        <dbReference type="PROSITE" id="PS50977"/>
    </source>
</evidence>
<dbReference type="PROSITE" id="PS50977">
    <property type="entry name" value="HTH_TETR_2"/>
    <property type="match status" value="1"/>
</dbReference>
<reference evidence="8" key="1">
    <citation type="journal article" date="2019" name="Int. J. Syst. Evol. Microbiol.">
        <title>The Global Catalogue of Microorganisms (GCM) 10K type strain sequencing project: providing services to taxonomists for standard genome sequencing and annotation.</title>
        <authorList>
            <consortium name="The Broad Institute Genomics Platform"/>
            <consortium name="The Broad Institute Genome Sequencing Center for Infectious Disease"/>
            <person name="Wu L."/>
            <person name="Ma J."/>
        </authorList>
    </citation>
    <scope>NUCLEOTIDE SEQUENCE [LARGE SCALE GENOMIC DNA]</scope>
    <source>
        <strain evidence="8">JCM 16898</strain>
    </source>
</reference>
<protein>
    <recommendedName>
        <fullName evidence="6">HTH tetR-type domain-containing protein</fullName>
    </recommendedName>
</protein>
<evidence type="ECO:0000313" key="7">
    <source>
        <dbReference type="EMBL" id="GAA3574675.1"/>
    </source>
</evidence>
<feature type="compositionally biased region" description="Low complexity" evidence="5">
    <location>
        <begin position="174"/>
        <end position="187"/>
    </location>
</feature>
<keyword evidence="1" id="KW-0805">Transcription regulation</keyword>
<keyword evidence="2 4" id="KW-0238">DNA-binding</keyword>
<keyword evidence="8" id="KW-1185">Reference proteome</keyword>
<dbReference type="InterPro" id="IPR001647">
    <property type="entry name" value="HTH_TetR"/>
</dbReference>
<feature type="region of interest" description="Disordered" evidence="5">
    <location>
        <begin position="171"/>
        <end position="194"/>
    </location>
</feature>
<dbReference type="Gene3D" id="1.10.357.10">
    <property type="entry name" value="Tetracycline Repressor, domain 2"/>
    <property type="match status" value="1"/>
</dbReference>
<comment type="caution">
    <text evidence="7">The sequence shown here is derived from an EMBL/GenBank/DDBJ whole genome shotgun (WGS) entry which is preliminary data.</text>
</comment>